<dbReference type="Gene3D" id="1.10.10.10">
    <property type="entry name" value="Winged helix-like DNA-binding domain superfamily/Winged helix DNA-binding domain"/>
    <property type="match status" value="1"/>
</dbReference>
<keyword evidence="1" id="KW-0479">Metal-binding</keyword>
<dbReference type="SUPFAM" id="SSF53187">
    <property type="entry name" value="Zn-dependent exopeptidases"/>
    <property type="match status" value="1"/>
</dbReference>
<dbReference type="InterPro" id="IPR036388">
    <property type="entry name" value="WH-like_DNA-bd_sf"/>
</dbReference>
<feature type="compositionally biased region" description="Low complexity" evidence="2">
    <location>
        <begin position="433"/>
        <end position="444"/>
    </location>
</feature>
<evidence type="ECO:0000313" key="8">
    <source>
        <dbReference type="Proteomes" id="UP000318741"/>
    </source>
</evidence>
<dbReference type="Pfam" id="PF16254">
    <property type="entry name" value="DUF4910"/>
    <property type="match status" value="1"/>
</dbReference>
<keyword evidence="1" id="KW-0862">Zinc</keyword>
<feature type="binding site" evidence="1">
    <location>
        <position position="177"/>
    </location>
    <ligand>
        <name>Zn(2+)</name>
        <dbReference type="ChEBI" id="CHEBI:29105"/>
    </ligand>
</feature>
<feature type="domain" description="DUF4910" evidence="6">
    <location>
        <begin position="2"/>
        <end position="344"/>
    </location>
</feature>
<sequence length="444" mass="47781">MRRSLALLADELSGEGGEWTVHEVPTGTPILDWEAPPEWNVRDAWIADPADPAAGRIVDFRRCNLHVLSGSAPVDRRVPWSELKEHLDTAPDRPADVPFRTCEPGARWGFCVSQEQYDALAARGERDYAVRIDATVAPGSLTYAEWFLPADAPKWPGNEPAEVLISTHVCHPALAHDGVSGMAVAAELARTLAARPGRRFGYRLLFVPATVGAIAWLAANRDRLLGDGADRIAAGLTLACCGDDGPFTLRRSRRGDAIIDRAAAVVLNHRDEPSELRDFAPFGYDQRQYCSPGFNLPIAGLTRTPDGEYPQYHTSADDLSLLSAAGLGGTVGVCAAIFDVLEANRTYVNRKPYGEPRLGPSGLYAAFGSDPASAAAQRAVQWVLNLSDGRHSLLDVAERSGLPFPAVARAAAALSAHNFLTEPAAGDRRPRPARFALPATSCPR</sequence>
<dbReference type="Gene3D" id="3.40.630.10">
    <property type="entry name" value="Zn peptidases"/>
    <property type="match status" value="1"/>
</dbReference>
<dbReference type="Proteomes" id="UP000318741">
    <property type="component" value="Chromosome"/>
</dbReference>
<dbReference type="GO" id="GO:0046872">
    <property type="term" value="F:metal ion binding"/>
    <property type="evidence" value="ECO:0007669"/>
    <property type="project" value="UniProtKB-KW"/>
</dbReference>
<dbReference type="KEGG" id="acaf:CA12_02080"/>
<feature type="transmembrane region" description="Helical" evidence="3">
    <location>
        <begin position="200"/>
        <end position="219"/>
    </location>
</feature>
<dbReference type="InterPro" id="IPR032622">
    <property type="entry name" value="UCP01524_HTH"/>
</dbReference>
<keyword evidence="3" id="KW-1133">Transmembrane helix</keyword>
<accession>A0A517P430</accession>
<name>A0A517P430_9PLAN</name>
<feature type="region of interest" description="Disordered" evidence="2">
    <location>
        <begin position="423"/>
        <end position="444"/>
    </location>
</feature>
<evidence type="ECO:0000256" key="3">
    <source>
        <dbReference type="SAM" id="Phobius"/>
    </source>
</evidence>
<feature type="transmembrane region" description="Helical" evidence="3">
    <location>
        <begin position="319"/>
        <end position="341"/>
    </location>
</feature>
<dbReference type="PIRSF" id="PIRSF015244">
    <property type="entry name" value="UCP015244"/>
    <property type="match status" value="1"/>
</dbReference>
<gene>
    <name evidence="7" type="ORF">CA12_02080</name>
</gene>
<organism evidence="7 8">
    <name type="scientific">Alienimonas californiensis</name>
    <dbReference type="NCBI Taxonomy" id="2527989"/>
    <lineage>
        <taxon>Bacteria</taxon>
        <taxon>Pseudomonadati</taxon>
        <taxon>Planctomycetota</taxon>
        <taxon>Planctomycetia</taxon>
        <taxon>Planctomycetales</taxon>
        <taxon>Planctomycetaceae</taxon>
        <taxon>Alienimonas</taxon>
    </lineage>
</organism>
<feature type="binding site" evidence="1">
    <location>
        <position position="171"/>
    </location>
    <ligand>
        <name>Zn(2+)</name>
        <dbReference type="ChEBI" id="CHEBI:29105"/>
    </ligand>
</feature>
<keyword evidence="8" id="KW-1185">Reference proteome</keyword>
<dbReference type="EMBL" id="CP036265">
    <property type="protein sequence ID" value="QDT14140.1"/>
    <property type="molecule type" value="Genomic_DNA"/>
</dbReference>
<keyword evidence="3" id="KW-0472">Membrane</keyword>
<dbReference type="AlphaFoldDB" id="A0A517P430"/>
<evidence type="ECO:0000313" key="7">
    <source>
        <dbReference type="EMBL" id="QDT14140.1"/>
    </source>
</evidence>
<dbReference type="InterPro" id="IPR032589">
    <property type="entry name" value="DUF4910"/>
</dbReference>
<evidence type="ECO:0000259" key="5">
    <source>
        <dbReference type="Pfam" id="PF16221"/>
    </source>
</evidence>
<evidence type="ECO:0000259" key="4">
    <source>
        <dbReference type="Pfam" id="PF09940"/>
    </source>
</evidence>
<evidence type="ECO:0000256" key="1">
    <source>
        <dbReference type="PIRSR" id="PIRSR015244-50"/>
    </source>
</evidence>
<dbReference type="InterPro" id="IPR012353">
    <property type="entry name" value="UCP015244"/>
</dbReference>
<dbReference type="Pfam" id="PF09940">
    <property type="entry name" value="DUF2172"/>
    <property type="match status" value="1"/>
</dbReference>
<feature type="domain" description="UCP01524 winged helix-turn-helix" evidence="5">
    <location>
        <begin position="345"/>
        <end position="421"/>
    </location>
</feature>
<evidence type="ECO:0000259" key="6">
    <source>
        <dbReference type="Pfam" id="PF16254"/>
    </source>
</evidence>
<reference evidence="7 8" key="1">
    <citation type="submission" date="2019-02" db="EMBL/GenBank/DDBJ databases">
        <title>Deep-cultivation of Planctomycetes and their phenomic and genomic characterization uncovers novel biology.</title>
        <authorList>
            <person name="Wiegand S."/>
            <person name="Jogler M."/>
            <person name="Boedeker C."/>
            <person name="Pinto D."/>
            <person name="Vollmers J."/>
            <person name="Rivas-Marin E."/>
            <person name="Kohn T."/>
            <person name="Peeters S.H."/>
            <person name="Heuer A."/>
            <person name="Rast P."/>
            <person name="Oberbeckmann S."/>
            <person name="Bunk B."/>
            <person name="Jeske O."/>
            <person name="Meyerdierks A."/>
            <person name="Storesund J.E."/>
            <person name="Kallscheuer N."/>
            <person name="Luecker S."/>
            <person name="Lage O.M."/>
            <person name="Pohl T."/>
            <person name="Merkel B.J."/>
            <person name="Hornburger P."/>
            <person name="Mueller R.-W."/>
            <person name="Bruemmer F."/>
            <person name="Labrenz M."/>
            <person name="Spormann A.M."/>
            <person name="Op den Camp H."/>
            <person name="Overmann J."/>
            <person name="Amann R."/>
            <person name="Jetten M.S.M."/>
            <person name="Mascher T."/>
            <person name="Medema M.H."/>
            <person name="Devos D.P."/>
            <person name="Kaster A.-K."/>
            <person name="Ovreas L."/>
            <person name="Rohde M."/>
            <person name="Galperin M.Y."/>
            <person name="Jogler C."/>
        </authorList>
    </citation>
    <scope>NUCLEOTIDE SEQUENCE [LARGE SCALE GENOMIC DNA]</scope>
    <source>
        <strain evidence="7 8">CA12</strain>
    </source>
</reference>
<dbReference type="Pfam" id="PF16221">
    <property type="entry name" value="HTH_47"/>
    <property type="match status" value="1"/>
</dbReference>
<evidence type="ECO:0000256" key="2">
    <source>
        <dbReference type="SAM" id="MobiDB-lite"/>
    </source>
</evidence>
<protein>
    <recommendedName>
        <fullName evidence="9">Peptidase family M28</fullName>
    </recommendedName>
</protein>
<dbReference type="Gene3D" id="3.50.30.90">
    <property type="match status" value="1"/>
</dbReference>
<comment type="cofactor">
    <cofactor evidence="1">
        <name>Zn(2+)</name>
        <dbReference type="ChEBI" id="CHEBI:29105"/>
    </cofactor>
    <text evidence="1">Binds 1 zinc ion per subunit.</text>
</comment>
<proteinExistence type="predicted"/>
<dbReference type="InterPro" id="IPR032610">
    <property type="entry name" value="DUF2172"/>
</dbReference>
<feature type="domain" description="DUF2172" evidence="4">
    <location>
        <begin position="38"/>
        <end position="135"/>
    </location>
</feature>
<evidence type="ECO:0008006" key="9">
    <source>
        <dbReference type="Google" id="ProtNLM"/>
    </source>
</evidence>
<keyword evidence="3" id="KW-0812">Transmembrane</keyword>
<feature type="binding site" evidence="1">
    <location>
        <position position="313"/>
    </location>
    <ligand>
        <name>Zn(2+)</name>
        <dbReference type="ChEBI" id="CHEBI:29105"/>
    </ligand>
</feature>